<feature type="signal peptide" evidence="1">
    <location>
        <begin position="1"/>
        <end position="31"/>
    </location>
</feature>
<dbReference type="PANTHER" id="PTHR10098">
    <property type="entry name" value="RAPSYN-RELATED"/>
    <property type="match status" value="1"/>
</dbReference>
<organism evidence="3 4">
    <name type="scientific">Leptolyngbya boryana NIES-2135</name>
    <dbReference type="NCBI Taxonomy" id="1973484"/>
    <lineage>
        <taxon>Bacteria</taxon>
        <taxon>Bacillati</taxon>
        <taxon>Cyanobacteriota</taxon>
        <taxon>Cyanophyceae</taxon>
        <taxon>Leptolyngbyales</taxon>
        <taxon>Leptolyngbyaceae</taxon>
        <taxon>Leptolyngbya group</taxon>
        <taxon>Leptolyngbya</taxon>
    </lineage>
</organism>
<dbReference type="SMART" id="SM00028">
    <property type="entry name" value="TPR"/>
    <property type="match status" value="7"/>
</dbReference>
<feature type="domain" description="CHAT" evidence="2">
    <location>
        <begin position="578"/>
        <end position="843"/>
    </location>
</feature>
<proteinExistence type="predicted"/>
<evidence type="ECO:0000259" key="2">
    <source>
        <dbReference type="Pfam" id="PF12770"/>
    </source>
</evidence>
<dbReference type="Proteomes" id="UP000217895">
    <property type="component" value="Chromosome"/>
</dbReference>
<dbReference type="InterPro" id="IPR011990">
    <property type="entry name" value="TPR-like_helical_dom_sf"/>
</dbReference>
<evidence type="ECO:0000256" key="1">
    <source>
        <dbReference type="SAM" id="SignalP"/>
    </source>
</evidence>
<reference evidence="3 4" key="1">
    <citation type="submission" date="2017-06" db="EMBL/GenBank/DDBJ databases">
        <title>Genome sequencing of cyanobaciteial culture collection at National Institute for Environmental Studies (NIES).</title>
        <authorList>
            <person name="Hirose Y."/>
            <person name="Shimura Y."/>
            <person name="Fujisawa T."/>
            <person name="Nakamura Y."/>
            <person name="Kawachi M."/>
        </authorList>
    </citation>
    <scope>NUCLEOTIDE SEQUENCE [LARGE SCALE GENOMIC DNA]</scope>
    <source>
        <strain evidence="3 4">NIES-2135</strain>
    </source>
</reference>
<gene>
    <name evidence="3" type="ORF">NIES2135_59890</name>
</gene>
<sequence length="845" mass="92376">MMSRSKHRRLLHLCLGVLSLSLAIAITPAQATLQPTPAPIVAAQPATLLDQGRTLYQSGRFAEAVSVWQTAAQQSQAKGDRSNAALSLSYLSLAQQELGQWAEATQSIEQSLSHLKATKPQADAILWAQVLNTQASLLLHTGKAEAALETWKQAQTYYTQAGDTIGSLGSQINQSQALQSLGYYRRAKQQLNEINQQLAKLPDSQVKVSGLRTLGATLQMIGDSTESRKVLEQSLAIAKAKNLKSEISAILAGLGKAATDLNDPDAALAYLEQSEQAAVSPIEKLQARLDRFKLLIDYGLLDQAAPIAPQLLSQLEQLPPNRTSMYGAINFAASLNQLENSEKLLSLNTLSSLLEKTVQSAKSLQDSQAEAYALNQWGKLYGRTEQWAEAETVTQQSLEIARQLQADEIIAQSAWQMGRLKIEQGKTKQAISPYTEAVKSLRAIRGDLAAINPDVQFSFRESVEPVYREFVALLLEGQPGQAELTQARELIESLQVAELDNFFREACLDKTQQIDQVDTTATVVYPIILPDRLAVISSTAGKPLQYHITPISQAEVEETLDQLLAALNPVSNLQARDRVSQQVYDWLIRPIESELKQTKTLVFVLDGKLRNIPMSALYDGKQYLIEKYAVTLSPGLQLMAARSLQQTNIGAIVAGISESRSGFSALPAVETEVKKIAQTVPSSKLLNAQFTGNALSTQLKDSKANVVHLATHGQFSSRLEDTFLLTWDGVVNIKELSELLQSRDASKAIDLLVLSACDTASGDDRAVLGLAGLAVKSGARSTLATLWPVKDKAAATLMTQFYQELGQSRSTKAEALRQAQLHLIRKTDFKDPFFWSGFVMVGNWQ</sequence>
<dbReference type="Gene3D" id="1.25.40.10">
    <property type="entry name" value="Tetratricopeptide repeat domain"/>
    <property type="match status" value="3"/>
</dbReference>
<feature type="chain" id="PRO_5011114549" description="CHAT domain-containing protein" evidence="1">
    <location>
        <begin position="32"/>
        <end position="845"/>
    </location>
</feature>
<protein>
    <recommendedName>
        <fullName evidence="2">CHAT domain-containing protein</fullName>
    </recommendedName>
</protein>
<dbReference type="InterPro" id="IPR019734">
    <property type="entry name" value="TPR_rpt"/>
</dbReference>
<dbReference type="EMBL" id="AP018203">
    <property type="protein sequence ID" value="BAY59112.1"/>
    <property type="molecule type" value="Genomic_DNA"/>
</dbReference>
<accession>A0A1Z4JQU6</accession>
<dbReference type="Pfam" id="PF13424">
    <property type="entry name" value="TPR_12"/>
    <property type="match status" value="2"/>
</dbReference>
<dbReference type="Pfam" id="PF12770">
    <property type="entry name" value="CHAT"/>
    <property type="match status" value="1"/>
</dbReference>
<dbReference type="InterPro" id="IPR024983">
    <property type="entry name" value="CHAT_dom"/>
</dbReference>
<name>A0A1Z4JQU6_LEPBY</name>
<dbReference type="PANTHER" id="PTHR10098:SF112">
    <property type="entry name" value="SLR0380 PROTEIN"/>
    <property type="match status" value="1"/>
</dbReference>
<dbReference type="SUPFAM" id="SSF48452">
    <property type="entry name" value="TPR-like"/>
    <property type="match status" value="2"/>
</dbReference>
<evidence type="ECO:0000313" key="3">
    <source>
        <dbReference type="EMBL" id="BAY59112.1"/>
    </source>
</evidence>
<dbReference type="AlphaFoldDB" id="A0A1Z4JQU6"/>
<keyword evidence="4" id="KW-1185">Reference proteome</keyword>
<keyword evidence="1" id="KW-0732">Signal</keyword>
<evidence type="ECO:0000313" key="4">
    <source>
        <dbReference type="Proteomes" id="UP000217895"/>
    </source>
</evidence>